<protein>
    <submittedName>
        <fullName evidence="1">PD-(D/E)XK nuclease family transposase</fullName>
    </submittedName>
</protein>
<gene>
    <name evidence="1" type="ORF">BECKLPF1236B_GA0070989_12185</name>
</gene>
<dbReference type="Pfam" id="PF12784">
    <property type="entry name" value="PDDEXK_2"/>
    <property type="match status" value="1"/>
</dbReference>
<dbReference type="AlphaFoldDB" id="A0A450WUI4"/>
<accession>A0A450WUI4</accession>
<name>A0A450WUI4_9GAMM</name>
<reference evidence="1" key="1">
    <citation type="submission" date="2019-02" db="EMBL/GenBank/DDBJ databases">
        <authorList>
            <person name="Gruber-Vodicka R. H."/>
            <person name="Seah K. B. B."/>
        </authorList>
    </citation>
    <scope>NUCLEOTIDE SEQUENCE</scope>
    <source>
        <strain evidence="1">BECK_S313</strain>
    </source>
</reference>
<organism evidence="1">
    <name type="scientific">Candidatus Kentrum sp. LPFa</name>
    <dbReference type="NCBI Taxonomy" id="2126335"/>
    <lineage>
        <taxon>Bacteria</taxon>
        <taxon>Pseudomonadati</taxon>
        <taxon>Pseudomonadota</taxon>
        <taxon>Gammaproteobacteria</taxon>
        <taxon>Candidatus Kentrum</taxon>
    </lineage>
</organism>
<proteinExistence type="predicted"/>
<evidence type="ECO:0000313" key="1">
    <source>
        <dbReference type="EMBL" id="VFK20618.1"/>
    </source>
</evidence>
<sequence length="136" mass="15811">MLESEGNQQDEAAPYNEYHNRVELLAKTEEGEHIIVEVQYLPEKTYLKRLAYSVSKTIVEHLKLGEPYDKVKKVYSVSLVYFDVSRKEVDDYIYHGKTDFTGLHTRRPVRIKDSLVGYRVRIEGKPMSSRSIICSP</sequence>
<dbReference type="EMBL" id="CAADFK010000218">
    <property type="protein sequence ID" value="VFK20618.1"/>
    <property type="molecule type" value="Genomic_DNA"/>
</dbReference>